<gene>
    <name evidence="2" type="ORF">BdWA1_003120</name>
</gene>
<feature type="transmembrane region" description="Helical" evidence="1">
    <location>
        <begin position="22"/>
        <end position="44"/>
    </location>
</feature>
<comment type="caution">
    <text evidence="2">The sequence shown here is derived from an EMBL/GenBank/DDBJ whole genome shotgun (WGS) entry which is preliminary data.</text>
</comment>
<reference evidence="2" key="1">
    <citation type="journal article" date="2023" name="Nat. Microbiol.">
        <title>Babesia duncani multi-omics identifies virulence factors and drug targets.</title>
        <authorList>
            <person name="Singh P."/>
            <person name="Lonardi S."/>
            <person name="Liang Q."/>
            <person name="Vydyam P."/>
            <person name="Khabirova E."/>
            <person name="Fang T."/>
            <person name="Gihaz S."/>
            <person name="Thekkiniath J."/>
            <person name="Munshi M."/>
            <person name="Abel S."/>
            <person name="Ciampossin L."/>
            <person name="Batugedara G."/>
            <person name="Gupta M."/>
            <person name="Lu X.M."/>
            <person name="Lenz T."/>
            <person name="Chakravarty S."/>
            <person name="Cornillot E."/>
            <person name="Hu Y."/>
            <person name="Ma W."/>
            <person name="Gonzalez L.M."/>
            <person name="Sanchez S."/>
            <person name="Estrada K."/>
            <person name="Sanchez-Flores A."/>
            <person name="Montero E."/>
            <person name="Harb O.S."/>
            <person name="Le Roch K.G."/>
            <person name="Mamoun C.B."/>
        </authorList>
    </citation>
    <scope>NUCLEOTIDE SEQUENCE</scope>
    <source>
        <strain evidence="2">WA1</strain>
    </source>
</reference>
<organism evidence="2 3">
    <name type="scientific">Babesia duncani</name>
    <dbReference type="NCBI Taxonomy" id="323732"/>
    <lineage>
        <taxon>Eukaryota</taxon>
        <taxon>Sar</taxon>
        <taxon>Alveolata</taxon>
        <taxon>Apicomplexa</taxon>
        <taxon>Aconoidasida</taxon>
        <taxon>Piroplasmida</taxon>
        <taxon>Babesiidae</taxon>
        <taxon>Babesia</taxon>
    </lineage>
</organism>
<name>A0AAD9UN14_9APIC</name>
<evidence type="ECO:0000313" key="2">
    <source>
        <dbReference type="EMBL" id="KAK2195444.1"/>
    </source>
</evidence>
<dbReference type="RefSeq" id="XP_067802287.1">
    <property type="nucleotide sequence ID" value="XM_067948136.1"/>
</dbReference>
<keyword evidence="1" id="KW-1133">Transmembrane helix</keyword>
<dbReference type="EMBL" id="JALLKP010000004">
    <property type="protein sequence ID" value="KAK2195444.1"/>
    <property type="molecule type" value="Genomic_DNA"/>
</dbReference>
<evidence type="ECO:0000256" key="1">
    <source>
        <dbReference type="SAM" id="Phobius"/>
    </source>
</evidence>
<dbReference type="AlphaFoldDB" id="A0AAD9UN14"/>
<dbReference type="Proteomes" id="UP001214638">
    <property type="component" value="Unassembled WGS sequence"/>
</dbReference>
<feature type="transmembrane region" description="Helical" evidence="1">
    <location>
        <begin position="82"/>
        <end position="109"/>
    </location>
</feature>
<dbReference type="GeneID" id="94337417"/>
<keyword evidence="1" id="KW-0812">Transmembrane</keyword>
<protein>
    <submittedName>
        <fullName evidence="2">Uncharacterized protein</fullName>
    </submittedName>
</protein>
<proteinExistence type="predicted"/>
<accession>A0AAD9UN14</accession>
<keyword evidence="1" id="KW-0472">Membrane</keyword>
<evidence type="ECO:0000313" key="3">
    <source>
        <dbReference type="Proteomes" id="UP001214638"/>
    </source>
</evidence>
<sequence length="119" mass="13264">MALPPTVVNKRVRLADMSLNTLIPLLLISNVCLSLAGFVGYAVLRRMFKFTSCKAFTYAVLDVLRGRGSGGFFSRMFRGRPLTVSSAIGILFFFTFLLIFGIAVNGYVFTIWKLKSGFY</sequence>
<dbReference type="KEGG" id="bdw:94337417"/>
<keyword evidence="3" id="KW-1185">Reference proteome</keyword>